<evidence type="ECO:0000313" key="1">
    <source>
        <dbReference type="EMBL" id="AHC36480.1"/>
    </source>
</evidence>
<accession>A0ACA7P8Z9</accession>
<protein>
    <submittedName>
        <fullName evidence="1">Uncharacterized protein</fullName>
    </submittedName>
</protein>
<evidence type="ECO:0000313" key="2">
    <source>
        <dbReference type="Proteomes" id="UP000018725"/>
    </source>
</evidence>
<reference evidence="1 2" key="1">
    <citation type="journal article" date="2014" name="Genome Announc.">
        <title>Complete Genome Sequence of Pseudomonas sp. Strain TKP, Isolated from a gamma-Hexachlorocyclohexane-Degrading Mixed Culture.</title>
        <authorList>
            <person name="Ohtsubo Y."/>
            <person name="Kishida K."/>
            <person name="Sato T."/>
            <person name="Tabata M."/>
            <person name="Kawasumi T."/>
            <person name="Ogura Y."/>
            <person name="Hayashi T."/>
            <person name="Tsuda M."/>
            <person name="Nagata Y."/>
        </authorList>
    </citation>
    <scope>NUCLEOTIDE SEQUENCE [LARGE SCALE GENOMIC DNA]</scope>
    <source>
        <strain evidence="1 2">TKP</strain>
    </source>
</reference>
<dbReference type="EMBL" id="CP006852">
    <property type="protein sequence ID" value="AHC36480.1"/>
    <property type="molecule type" value="Genomic_DNA"/>
</dbReference>
<proteinExistence type="predicted"/>
<name>A0ACA7P8Z9_9PSED</name>
<keyword evidence="2" id="KW-1185">Reference proteome</keyword>
<sequence length="71" mass="7493">MAYMVDSLLKVAAAGGSLVIGEGYMVDSVIQIAQTLKGNGGHLTIKSQKYMVDSMIKICRAAPGQVTFDLS</sequence>
<organism evidence="1 2">
    <name type="scientific">Pseudomonas gorinensis</name>
    <dbReference type="NCBI Taxonomy" id="3240790"/>
    <lineage>
        <taxon>Bacteria</taxon>
        <taxon>Pseudomonadati</taxon>
        <taxon>Pseudomonadota</taxon>
        <taxon>Gammaproteobacteria</taxon>
        <taxon>Pseudomonadales</taxon>
        <taxon>Pseudomonadaceae</taxon>
        <taxon>Pseudomonas</taxon>
    </lineage>
</organism>
<dbReference type="Proteomes" id="UP000018725">
    <property type="component" value="Chromosome"/>
</dbReference>
<gene>
    <name evidence="1" type="ORF">U771_19845</name>
</gene>